<comment type="caution">
    <text evidence="7">The sequence shown here is derived from an EMBL/GenBank/DDBJ whole genome shotgun (WGS) entry which is preliminary data.</text>
</comment>
<dbReference type="EMBL" id="JAVRRA010008978">
    <property type="protein sequence ID" value="KAK5253521.1"/>
    <property type="molecule type" value="Genomic_DNA"/>
</dbReference>
<feature type="non-terminal residue" evidence="7">
    <location>
        <position position="1"/>
    </location>
</feature>
<dbReference type="Pfam" id="PF04939">
    <property type="entry name" value="RRS1"/>
    <property type="match status" value="1"/>
</dbReference>
<gene>
    <name evidence="7" type="primary">RRS1</name>
    <name evidence="7" type="ORF">LTR16_005093</name>
</gene>
<dbReference type="InterPro" id="IPR007023">
    <property type="entry name" value="Ribosom_reg"/>
</dbReference>
<dbReference type="Proteomes" id="UP001357485">
    <property type="component" value="Unassembled WGS sequence"/>
</dbReference>
<evidence type="ECO:0000256" key="6">
    <source>
        <dbReference type="SAM" id="MobiDB-lite"/>
    </source>
</evidence>
<accession>A0ABR0LWZ7</accession>
<evidence type="ECO:0000256" key="3">
    <source>
        <dbReference type="ARBA" id="ARBA00022517"/>
    </source>
</evidence>
<evidence type="ECO:0000313" key="7">
    <source>
        <dbReference type="EMBL" id="KAK5253521.1"/>
    </source>
</evidence>
<evidence type="ECO:0000313" key="8">
    <source>
        <dbReference type="Proteomes" id="UP001357485"/>
    </source>
</evidence>
<evidence type="ECO:0000256" key="2">
    <source>
        <dbReference type="ARBA" id="ARBA00010077"/>
    </source>
</evidence>
<evidence type="ECO:0000256" key="4">
    <source>
        <dbReference type="ARBA" id="ARBA00023242"/>
    </source>
</evidence>
<keyword evidence="8" id="KW-1185">Reference proteome</keyword>
<sequence length="100" mass="11446">PKAPTKWEQFAAKKGIKDAKRGEGKKVYDEASGEWVPKWGYKGKNKEGEGDWLVEVDDAKETRTGEAGDKRREGRAERKEGVRRNERRMRANERKGKTAV</sequence>
<evidence type="ECO:0000256" key="1">
    <source>
        <dbReference type="ARBA" id="ARBA00004123"/>
    </source>
</evidence>
<comment type="function">
    <text evidence="5">Involved in ribosomal large subunit assembly.</text>
</comment>
<protein>
    <recommendedName>
        <fullName evidence="5">Ribosome biogenesis regulatory protein</fullName>
    </recommendedName>
</protein>
<comment type="similarity">
    <text evidence="2 5">Belongs to the RRS1 family.</text>
</comment>
<proteinExistence type="inferred from homology"/>
<keyword evidence="4 5" id="KW-0539">Nucleus</keyword>
<name>A0ABR0LWZ7_9PEZI</name>
<reference evidence="7 8" key="1">
    <citation type="submission" date="2023-08" db="EMBL/GenBank/DDBJ databases">
        <title>Black Yeasts Isolated from many extreme environments.</title>
        <authorList>
            <person name="Coleine C."/>
            <person name="Stajich J.E."/>
            <person name="Selbmann L."/>
        </authorList>
    </citation>
    <scope>NUCLEOTIDE SEQUENCE [LARGE SCALE GENOMIC DNA]</scope>
    <source>
        <strain evidence="7 8">CCFEE 536</strain>
    </source>
</reference>
<feature type="region of interest" description="Disordered" evidence="6">
    <location>
        <begin position="58"/>
        <end position="100"/>
    </location>
</feature>
<organism evidence="7 8">
    <name type="scientific">Cryomyces antarcticus</name>
    <dbReference type="NCBI Taxonomy" id="329879"/>
    <lineage>
        <taxon>Eukaryota</taxon>
        <taxon>Fungi</taxon>
        <taxon>Dikarya</taxon>
        <taxon>Ascomycota</taxon>
        <taxon>Pezizomycotina</taxon>
        <taxon>Dothideomycetes</taxon>
        <taxon>Dothideomycetes incertae sedis</taxon>
        <taxon>Cryomyces</taxon>
    </lineage>
</organism>
<comment type="subcellular location">
    <subcellularLocation>
        <location evidence="1 5">Nucleus</location>
    </subcellularLocation>
</comment>
<keyword evidence="3 5" id="KW-0690">Ribosome biogenesis</keyword>
<evidence type="ECO:0000256" key="5">
    <source>
        <dbReference type="RuleBase" id="RU364132"/>
    </source>
</evidence>